<evidence type="ECO:0000313" key="2">
    <source>
        <dbReference type="EMBL" id="CEQ02691.1"/>
    </source>
</evidence>
<reference evidence="2 3" key="1">
    <citation type="submission" date="2015-01" db="EMBL/GenBank/DDBJ databases">
        <authorList>
            <person name="Aslett A.Martin."/>
            <person name="De Silva Nishadi"/>
        </authorList>
    </citation>
    <scope>NUCLEOTIDE SEQUENCE [LARGE SCALE GENOMIC DNA]</scope>
    <source>
        <strain evidence="2 3">R28058</strain>
    </source>
</reference>
<keyword evidence="1" id="KW-0812">Transmembrane</keyword>
<protein>
    <submittedName>
        <fullName evidence="2">Uncharacterized protein</fullName>
    </submittedName>
</protein>
<proteinExistence type="predicted"/>
<keyword evidence="1" id="KW-1133">Transmembrane helix</keyword>
<accession>A0A0C7QH46</accession>
<name>A0A0C7QH46_PARSO</name>
<keyword evidence="1" id="KW-0472">Membrane</keyword>
<dbReference type="EMBL" id="CEKZ01000003">
    <property type="protein sequence ID" value="CEQ02691.1"/>
    <property type="molecule type" value="Genomic_DNA"/>
</dbReference>
<sequence length="48" mass="5431">MRNIFYISKNLVGVFNELLNGFINSFIIIGILIFSIGLVDRLIGKKSE</sequence>
<gene>
    <name evidence="2" type="ORF">R28058_04241</name>
</gene>
<dbReference type="AlphaFoldDB" id="A0A0C7QH46"/>
<organism evidence="2 3">
    <name type="scientific">Paraclostridium sordellii</name>
    <name type="common">Clostridium sordellii</name>
    <dbReference type="NCBI Taxonomy" id="1505"/>
    <lineage>
        <taxon>Bacteria</taxon>
        <taxon>Bacillati</taxon>
        <taxon>Bacillota</taxon>
        <taxon>Clostridia</taxon>
        <taxon>Peptostreptococcales</taxon>
        <taxon>Peptostreptococcaceae</taxon>
        <taxon>Paraclostridium</taxon>
    </lineage>
</organism>
<evidence type="ECO:0000313" key="3">
    <source>
        <dbReference type="Proteomes" id="UP000049127"/>
    </source>
</evidence>
<evidence type="ECO:0000256" key="1">
    <source>
        <dbReference type="SAM" id="Phobius"/>
    </source>
</evidence>
<dbReference type="RefSeq" id="WP_219840376.1">
    <property type="nucleotide sequence ID" value="NZ_CP080291.1"/>
</dbReference>
<feature type="transmembrane region" description="Helical" evidence="1">
    <location>
        <begin position="18"/>
        <end position="39"/>
    </location>
</feature>
<dbReference type="Proteomes" id="UP000049127">
    <property type="component" value="Unassembled WGS sequence"/>
</dbReference>